<dbReference type="PROSITE" id="PS00041">
    <property type="entry name" value="HTH_ARAC_FAMILY_1"/>
    <property type="match status" value="1"/>
</dbReference>
<dbReference type="Gene3D" id="3.20.80.10">
    <property type="entry name" value="Regulatory factor, effector binding domain"/>
    <property type="match status" value="1"/>
</dbReference>
<dbReference type="InterPro" id="IPR010499">
    <property type="entry name" value="AraC_E-bd"/>
</dbReference>
<keyword evidence="1" id="KW-0805">Transcription regulation</keyword>
<dbReference type="AlphaFoldDB" id="A0A1N7RQA8"/>
<evidence type="ECO:0000259" key="4">
    <source>
        <dbReference type="PROSITE" id="PS01124"/>
    </source>
</evidence>
<keyword evidence="6" id="KW-1185">Reference proteome</keyword>
<keyword evidence="2" id="KW-0238">DNA-binding</keyword>
<protein>
    <submittedName>
        <fullName evidence="5">Transcriptional regulator, AraC family</fullName>
    </submittedName>
</protein>
<dbReference type="RefSeq" id="WP_087732952.1">
    <property type="nucleotide sequence ID" value="NZ_CYGY02000010.1"/>
</dbReference>
<evidence type="ECO:0000313" key="5">
    <source>
        <dbReference type="EMBL" id="SIT36882.1"/>
    </source>
</evidence>
<dbReference type="PROSITE" id="PS01124">
    <property type="entry name" value="HTH_ARAC_FAMILY_2"/>
    <property type="match status" value="1"/>
</dbReference>
<dbReference type="InterPro" id="IPR029442">
    <property type="entry name" value="GyrI-like"/>
</dbReference>
<organism evidence="5 6">
    <name type="scientific">Paraburkholderia piptadeniae</name>
    <dbReference type="NCBI Taxonomy" id="1701573"/>
    <lineage>
        <taxon>Bacteria</taxon>
        <taxon>Pseudomonadati</taxon>
        <taxon>Pseudomonadota</taxon>
        <taxon>Betaproteobacteria</taxon>
        <taxon>Burkholderiales</taxon>
        <taxon>Burkholderiaceae</taxon>
        <taxon>Paraburkholderia</taxon>
    </lineage>
</organism>
<dbReference type="OrthoDB" id="282744at2"/>
<dbReference type="GO" id="GO:0003700">
    <property type="term" value="F:DNA-binding transcription factor activity"/>
    <property type="evidence" value="ECO:0007669"/>
    <property type="project" value="InterPro"/>
</dbReference>
<name>A0A1N7RQA8_9BURK</name>
<dbReference type="PRINTS" id="PR00032">
    <property type="entry name" value="HTHARAC"/>
</dbReference>
<dbReference type="PANTHER" id="PTHR47504:SF5">
    <property type="entry name" value="RIGHT ORIGIN-BINDING PROTEIN"/>
    <property type="match status" value="1"/>
</dbReference>
<dbReference type="PANTHER" id="PTHR47504">
    <property type="entry name" value="RIGHT ORIGIN-BINDING PROTEIN"/>
    <property type="match status" value="1"/>
</dbReference>
<feature type="domain" description="HTH araC/xylS-type" evidence="4">
    <location>
        <begin position="9"/>
        <end position="107"/>
    </location>
</feature>
<dbReference type="EMBL" id="CYGY02000010">
    <property type="protein sequence ID" value="SIT36882.1"/>
    <property type="molecule type" value="Genomic_DNA"/>
</dbReference>
<dbReference type="Proteomes" id="UP000195569">
    <property type="component" value="Unassembled WGS sequence"/>
</dbReference>
<dbReference type="SMART" id="SM00871">
    <property type="entry name" value="AraC_E_bind"/>
    <property type="match status" value="1"/>
</dbReference>
<evidence type="ECO:0000256" key="1">
    <source>
        <dbReference type="ARBA" id="ARBA00023015"/>
    </source>
</evidence>
<proteinExistence type="predicted"/>
<dbReference type="InterPro" id="IPR009057">
    <property type="entry name" value="Homeodomain-like_sf"/>
</dbReference>
<dbReference type="InterPro" id="IPR011256">
    <property type="entry name" value="Reg_factor_effector_dom_sf"/>
</dbReference>
<sequence>MNPAANPAGRALWFIESHFAGELSLDDIASCGCVSRFHLSRAFEAATGYSVMRYVRARRLTEAARRLARGAPDILAVAVDAGYGSHEAFTRAFREQFGLTPEALRAQGHLDNIALVEPIKMEESLLAHLEPPRFVDGTPLLVAGLSARYNCESSSGIPAQWQRFNAVNGQVPGQIGQVAYGVSYNPDDSGNFDYLCGVEVADFSGLPDELARVRIGAQRYAVFTHREHISTIRRTCNTIWNKWLPESGHTPADAPNFERYSEQFNPVTGMGGVEIWVPLKT</sequence>
<dbReference type="SUPFAM" id="SSF46689">
    <property type="entry name" value="Homeodomain-like"/>
    <property type="match status" value="2"/>
</dbReference>
<evidence type="ECO:0000313" key="6">
    <source>
        <dbReference type="Proteomes" id="UP000195569"/>
    </source>
</evidence>
<dbReference type="Gene3D" id="1.10.10.60">
    <property type="entry name" value="Homeodomain-like"/>
    <property type="match status" value="2"/>
</dbReference>
<dbReference type="InterPro" id="IPR050959">
    <property type="entry name" value="MarA-like"/>
</dbReference>
<dbReference type="GO" id="GO:0043565">
    <property type="term" value="F:sequence-specific DNA binding"/>
    <property type="evidence" value="ECO:0007669"/>
    <property type="project" value="InterPro"/>
</dbReference>
<dbReference type="Pfam" id="PF06445">
    <property type="entry name" value="GyrI-like"/>
    <property type="match status" value="1"/>
</dbReference>
<evidence type="ECO:0000256" key="3">
    <source>
        <dbReference type="ARBA" id="ARBA00023163"/>
    </source>
</evidence>
<dbReference type="InterPro" id="IPR018060">
    <property type="entry name" value="HTH_AraC"/>
</dbReference>
<reference evidence="5" key="1">
    <citation type="submission" date="2016-12" db="EMBL/GenBank/DDBJ databases">
        <authorList>
            <person name="Moulin L."/>
        </authorList>
    </citation>
    <scope>NUCLEOTIDE SEQUENCE [LARGE SCALE GENOMIC DNA]</scope>
    <source>
        <strain evidence="5">STM 7183</strain>
    </source>
</reference>
<comment type="caution">
    <text evidence="5">The sequence shown here is derived from an EMBL/GenBank/DDBJ whole genome shotgun (WGS) entry which is preliminary data.</text>
</comment>
<dbReference type="InterPro" id="IPR020449">
    <property type="entry name" value="Tscrpt_reg_AraC-type_HTH"/>
</dbReference>
<dbReference type="SMART" id="SM00342">
    <property type="entry name" value="HTH_ARAC"/>
    <property type="match status" value="1"/>
</dbReference>
<evidence type="ECO:0000256" key="2">
    <source>
        <dbReference type="ARBA" id="ARBA00023125"/>
    </source>
</evidence>
<accession>A0A1N7RQA8</accession>
<dbReference type="SUPFAM" id="SSF55136">
    <property type="entry name" value="Probable bacterial effector-binding domain"/>
    <property type="match status" value="1"/>
</dbReference>
<dbReference type="InterPro" id="IPR018062">
    <property type="entry name" value="HTH_AraC-typ_CS"/>
</dbReference>
<keyword evidence="3" id="KW-0804">Transcription</keyword>
<gene>
    <name evidence="5" type="ORF">BN2476_100164</name>
</gene>
<dbReference type="Pfam" id="PF12833">
    <property type="entry name" value="HTH_18"/>
    <property type="match status" value="1"/>
</dbReference>